<dbReference type="AlphaFoldDB" id="A0AAE9E6A9"/>
<dbReference type="Proteomes" id="UP000829354">
    <property type="component" value="Chromosome I"/>
</dbReference>
<keyword evidence="4" id="KW-1185">Reference proteome</keyword>
<dbReference type="Proteomes" id="UP000827892">
    <property type="component" value="Chromosome I"/>
</dbReference>
<sequence length="136" mass="15879">MQQGPTKTWSPDAEDGLVELATQSPVLCKVQYRYDIKEQEMMDFLRVQESLNANLNKCFTVEAIIAKWLEFVQLFRLKYAINGYSMADRENTYNKDGTVKDDNRESWRFFNRLECLIDPTDGLGPKKTVKQEIIED</sequence>
<organism evidence="2 4">
    <name type="scientific">Caenorhabditis briggsae</name>
    <dbReference type="NCBI Taxonomy" id="6238"/>
    <lineage>
        <taxon>Eukaryota</taxon>
        <taxon>Metazoa</taxon>
        <taxon>Ecdysozoa</taxon>
        <taxon>Nematoda</taxon>
        <taxon>Chromadorea</taxon>
        <taxon>Rhabditida</taxon>
        <taxon>Rhabditina</taxon>
        <taxon>Rhabditomorpha</taxon>
        <taxon>Rhabditoidea</taxon>
        <taxon>Rhabditidae</taxon>
        <taxon>Peloderinae</taxon>
        <taxon>Caenorhabditis</taxon>
    </lineage>
</organism>
<dbReference type="EMBL" id="CP092620">
    <property type="protein sequence ID" value="UMM14663.1"/>
    <property type="molecule type" value="Genomic_DNA"/>
</dbReference>
<reference evidence="2 4" key="1">
    <citation type="submission" date="2022-04" db="EMBL/GenBank/DDBJ databases">
        <title>Chromosome-level reference genomes for two strains of Caenorhabditis briggsae: an improved platform for comparative genomics.</title>
        <authorList>
            <person name="Stevens L."/>
            <person name="Andersen E."/>
        </authorList>
    </citation>
    <scope>NUCLEOTIDE SEQUENCE [LARGE SCALE GENOMIC DNA]</scope>
    <source>
        <strain evidence="2">VX34</strain>
        <tissue evidence="2">Whole-organism</tissue>
    </source>
</reference>
<evidence type="ECO:0000313" key="3">
    <source>
        <dbReference type="Proteomes" id="UP000827892"/>
    </source>
</evidence>
<reference evidence="1 3" key="2">
    <citation type="submission" date="2022-05" db="EMBL/GenBank/DDBJ databases">
        <title>Chromosome-level reference genomes for two strains of Caenorhabditis briggsae: an improved platform for comparative genomics.</title>
        <authorList>
            <person name="Stevens L."/>
            <person name="Andersen E.C."/>
        </authorList>
    </citation>
    <scope>NUCLEOTIDE SEQUENCE [LARGE SCALE GENOMIC DNA]</scope>
    <source>
        <strain evidence="1">QX1410_ONT</strain>
        <tissue evidence="1">Whole-organism</tissue>
    </source>
</reference>
<proteinExistence type="predicted"/>
<evidence type="ECO:0000313" key="2">
    <source>
        <dbReference type="EMBL" id="UMM14663.1"/>
    </source>
</evidence>
<name>A0AAE9E6A9_CAEBR</name>
<evidence type="ECO:0000313" key="4">
    <source>
        <dbReference type="Proteomes" id="UP000829354"/>
    </source>
</evidence>
<evidence type="ECO:0000313" key="1">
    <source>
        <dbReference type="EMBL" id="ULU13730.1"/>
    </source>
</evidence>
<protein>
    <submittedName>
        <fullName evidence="2">Uncharacterized protein</fullName>
    </submittedName>
</protein>
<dbReference type="EMBL" id="CP090891">
    <property type="protein sequence ID" value="ULU13730.1"/>
    <property type="molecule type" value="Genomic_DNA"/>
</dbReference>
<gene>
    <name evidence="1" type="ORF">L3Y34_016305</name>
    <name evidence="2" type="ORF">L5515_002371</name>
</gene>
<accession>A0AAE9E6A9</accession>